<keyword evidence="5" id="KW-1185">Reference proteome</keyword>
<feature type="compositionally biased region" description="Low complexity" evidence="1">
    <location>
        <begin position="260"/>
        <end position="348"/>
    </location>
</feature>
<dbReference type="Pfam" id="PF13556">
    <property type="entry name" value="HTH_30"/>
    <property type="match status" value="1"/>
</dbReference>
<dbReference type="PANTHER" id="PTHR33744:SF7">
    <property type="entry name" value="PUCR FAMILY TRANSCRIPTIONAL REGULATOR"/>
    <property type="match status" value="1"/>
</dbReference>
<dbReference type="Proteomes" id="UP001501509">
    <property type="component" value="Unassembled WGS sequence"/>
</dbReference>
<dbReference type="Pfam" id="PF14361">
    <property type="entry name" value="RsbRD_N"/>
    <property type="match status" value="1"/>
</dbReference>
<dbReference type="InterPro" id="IPR025736">
    <property type="entry name" value="PucR_C-HTH_dom"/>
</dbReference>
<reference evidence="4 5" key="1">
    <citation type="journal article" date="2019" name="Int. J. Syst. Evol. Microbiol.">
        <title>The Global Catalogue of Microorganisms (GCM) 10K type strain sequencing project: providing services to taxonomists for standard genome sequencing and annotation.</title>
        <authorList>
            <consortium name="The Broad Institute Genomics Platform"/>
            <consortium name="The Broad Institute Genome Sequencing Center for Infectious Disease"/>
            <person name="Wu L."/>
            <person name="Ma J."/>
        </authorList>
    </citation>
    <scope>NUCLEOTIDE SEQUENCE [LARGE SCALE GENOMIC DNA]</scope>
    <source>
        <strain evidence="4 5">JCM 6833</strain>
    </source>
</reference>
<evidence type="ECO:0000313" key="4">
    <source>
        <dbReference type="EMBL" id="GAA2607803.1"/>
    </source>
</evidence>
<dbReference type="InterPro" id="IPR042070">
    <property type="entry name" value="PucR_C-HTH_sf"/>
</dbReference>
<dbReference type="Gene3D" id="1.10.10.2840">
    <property type="entry name" value="PucR C-terminal helix-turn-helix domain"/>
    <property type="match status" value="1"/>
</dbReference>
<dbReference type="EMBL" id="BAAATD010000006">
    <property type="protein sequence ID" value="GAA2607803.1"/>
    <property type="molecule type" value="Genomic_DNA"/>
</dbReference>
<organism evidence="4 5">
    <name type="scientific">Actinomadura fulvescens</name>
    <dbReference type="NCBI Taxonomy" id="46160"/>
    <lineage>
        <taxon>Bacteria</taxon>
        <taxon>Bacillati</taxon>
        <taxon>Actinomycetota</taxon>
        <taxon>Actinomycetes</taxon>
        <taxon>Streptosporangiales</taxon>
        <taxon>Thermomonosporaceae</taxon>
        <taxon>Actinomadura</taxon>
    </lineage>
</organism>
<feature type="region of interest" description="Disordered" evidence="1">
    <location>
        <begin position="244"/>
        <end position="348"/>
    </location>
</feature>
<accession>A0ABN3PXY5</accession>
<dbReference type="InterPro" id="IPR025751">
    <property type="entry name" value="RsbRD_N_dom"/>
</dbReference>
<evidence type="ECO:0000313" key="5">
    <source>
        <dbReference type="Proteomes" id="UP001501509"/>
    </source>
</evidence>
<protein>
    <recommendedName>
        <fullName evidence="6">PucR C-terminal helix-turn-helix domain-containing protein</fullName>
    </recommendedName>
</protein>
<feature type="domain" description="PucR C-terminal helix-turn-helix" evidence="2">
    <location>
        <begin position="537"/>
        <end position="593"/>
    </location>
</feature>
<dbReference type="InterPro" id="IPR051448">
    <property type="entry name" value="CdaR-like_regulators"/>
</dbReference>
<dbReference type="PANTHER" id="PTHR33744">
    <property type="entry name" value="CARBOHYDRATE DIACID REGULATOR"/>
    <property type="match status" value="1"/>
</dbReference>
<sequence>MHAVLVRTDNQPMDSPLYRRAAAQIPQTARRMIAAFVAEVPFYAALPRELLDGEVTAIAMSNLRIFHRSLREDRVPTPQQLAEQADSAARRAQERFPLDALLAVCHIGARVGLEMLEELAEPAETADLVAAAPRVVRYLQAMIPVVADAYLQEQQAIHGADREARRALVEALLAGDPDEALAERVDLDLAPRYLVLVLRLTGTDTTGDGRGVWARRTVRLMQRELDHHQLSSPGHVLSALDGAGGTVLLSAPPHPPTTPTPTGAPSATSAGTPSDKSADASSARSRASVTSAGAPSATSPGAGSAESPGMPPTGSADESSAGSADAASLGSARAGSAESPGEPSAASAGAASVGAAGAVPAGSVGAGSGGSADVASAASAGAASARPADVASDALVMPTSAESTGAAPAESAGAGVVASAKPFSATGSVASAAAMPDADPARIRLDVERAALPELVERIAAATGSTVIAGVAVADTAALPAAVTEAEEVAELAERLGRPSGVYGLDDMLLEHQLSRPGPARDRLAGMLAPLACHPHLLEAVRAYVECGYNRHRAAARIHVHRNTLNYRLRRVEALTGVDPADPVGCRMLAAALITHDVVEKDSQNER</sequence>
<evidence type="ECO:0000259" key="3">
    <source>
        <dbReference type="Pfam" id="PF14361"/>
    </source>
</evidence>
<proteinExistence type="predicted"/>
<evidence type="ECO:0000256" key="1">
    <source>
        <dbReference type="SAM" id="MobiDB-lite"/>
    </source>
</evidence>
<evidence type="ECO:0000259" key="2">
    <source>
        <dbReference type="Pfam" id="PF13556"/>
    </source>
</evidence>
<feature type="domain" description="RsbT co-antagonist protein RsbRD N-terminal" evidence="3">
    <location>
        <begin position="26"/>
        <end position="165"/>
    </location>
</feature>
<gene>
    <name evidence="4" type="ORF">GCM10010411_47540</name>
</gene>
<name>A0ABN3PXY5_9ACTN</name>
<comment type="caution">
    <text evidence="4">The sequence shown here is derived from an EMBL/GenBank/DDBJ whole genome shotgun (WGS) entry which is preliminary data.</text>
</comment>
<evidence type="ECO:0008006" key="6">
    <source>
        <dbReference type="Google" id="ProtNLM"/>
    </source>
</evidence>